<dbReference type="PANTHER" id="PTHR35604">
    <property type="entry name" value="TRANSPOSASE INSH FOR INSERTION SEQUENCE ELEMENT IS5A-RELATED"/>
    <property type="match status" value="1"/>
</dbReference>
<proteinExistence type="predicted"/>
<dbReference type="InterPro" id="IPR008490">
    <property type="entry name" value="Transposase_InsH_N"/>
</dbReference>
<feature type="domain" description="Transposase InsH N-terminal" evidence="1">
    <location>
        <begin position="19"/>
        <end position="113"/>
    </location>
</feature>
<evidence type="ECO:0000313" key="3">
    <source>
        <dbReference type="Proteomes" id="UP000635565"/>
    </source>
</evidence>
<name>A0ABQ3VMW5_9CHLR</name>
<comment type="caution">
    <text evidence="2">The sequence shown here is derived from an EMBL/GenBank/DDBJ whole genome shotgun (WGS) entry which is preliminary data.</text>
</comment>
<evidence type="ECO:0000313" key="2">
    <source>
        <dbReference type="EMBL" id="GHO87569.1"/>
    </source>
</evidence>
<dbReference type="EMBL" id="BNJJ01000018">
    <property type="protein sequence ID" value="GHO87569.1"/>
    <property type="molecule type" value="Genomic_DNA"/>
</dbReference>
<gene>
    <name evidence="2" type="ORF">KSZ_55750</name>
</gene>
<dbReference type="PANTHER" id="PTHR35604:SF2">
    <property type="entry name" value="TRANSPOSASE INSH FOR INSERTION SEQUENCE ELEMENT IS5A-RELATED"/>
    <property type="match status" value="1"/>
</dbReference>
<dbReference type="Proteomes" id="UP000635565">
    <property type="component" value="Unassembled WGS sequence"/>
</dbReference>
<organism evidence="2 3">
    <name type="scientific">Dictyobacter formicarum</name>
    <dbReference type="NCBI Taxonomy" id="2778368"/>
    <lineage>
        <taxon>Bacteria</taxon>
        <taxon>Bacillati</taxon>
        <taxon>Chloroflexota</taxon>
        <taxon>Ktedonobacteria</taxon>
        <taxon>Ktedonobacterales</taxon>
        <taxon>Dictyobacteraceae</taxon>
        <taxon>Dictyobacter</taxon>
    </lineage>
</organism>
<accession>A0ABQ3VMW5</accession>
<keyword evidence="3" id="KW-1185">Reference proteome</keyword>
<dbReference type="Pfam" id="PF05598">
    <property type="entry name" value="DUF772"/>
    <property type="match status" value="1"/>
</dbReference>
<sequence>MSLKVLPIPPVPEETARVVRAIFPRGNVLMQLRDTVGTMYVDEAFADLFPTHGQPAEAPWRLAFITVLQFMEHLTDRQAADAVRSRLDWKYTLSLDLTDPGFHHTVLSEFRSRLVQGNAEERLLDLLLERCREGGWLKARGRQRTDSTHILAKIRALNRVLCVAQTMVYALNVLAEVAPAWVRAYVPAEWVERYGERLEHERLPQGEDERTQYANQVGADGWTLLQAVDAASTADWMKTLPAVTTLRIIWEQQFEPREQGGQ</sequence>
<evidence type="ECO:0000259" key="1">
    <source>
        <dbReference type="Pfam" id="PF05598"/>
    </source>
</evidence>
<reference evidence="2 3" key="1">
    <citation type="journal article" date="2021" name="Int. J. Syst. Evol. Microbiol.">
        <title>Reticulibacter mediterranei gen. nov., sp. nov., within the new family Reticulibacteraceae fam. nov., and Ktedonospora formicarum gen. nov., sp. nov., Ktedonobacter robiniae sp. nov., Dictyobacter formicarum sp. nov. and Dictyobacter arantiisoli sp. nov., belonging to the class Ktedonobacteria.</title>
        <authorList>
            <person name="Yabe S."/>
            <person name="Zheng Y."/>
            <person name="Wang C.M."/>
            <person name="Sakai Y."/>
            <person name="Abe K."/>
            <person name="Yokota A."/>
            <person name="Donadio S."/>
            <person name="Cavaletti L."/>
            <person name="Monciardini P."/>
        </authorList>
    </citation>
    <scope>NUCLEOTIDE SEQUENCE [LARGE SCALE GENOMIC DNA]</scope>
    <source>
        <strain evidence="2 3">SOSP1-9</strain>
    </source>
</reference>
<protein>
    <recommendedName>
        <fullName evidence="1">Transposase InsH N-terminal domain-containing protein</fullName>
    </recommendedName>
</protein>